<protein>
    <recommendedName>
        <fullName evidence="4">DamX protein</fullName>
    </recommendedName>
</protein>
<keyword evidence="3" id="KW-1185">Reference proteome</keyword>
<feature type="compositionally biased region" description="Acidic residues" evidence="1">
    <location>
        <begin position="52"/>
        <end position="66"/>
    </location>
</feature>
<dbReference type="RefSeq" id="WP_220808217.1">
    <property type="nucleotide sequence ID" value="NZ_BPMK01000008.1"/>
</dbReference>
<feature type="compositionally biased region" description="Basic and acidic residues" evidence="1">
    <location>
        <begin position="1"/>
        <end position="21"/>
    </location>
</feature>
<reference evidence="2 3" key="1">
    <citation type="journal article" date="2022" name="Int. J. Syst. Evol. Microbiol.">
        <title>Noviherbaspirillum aridicola sp. nov., isolated from an arid soil in Pakistan.</title>
        <authorList>
            <person name="Khan I.U."/>
            <person name="Saqib M."/>
            <person name="Amin A."/>
            <person name="Hussain F."/>
            <person name="Li L."/>
            <person name="Liu Y.H."/>
            <person name="Fang B.Z."/>
            <person name="Ahmed I."/>
            <person name="Li W.J."/>
        </authorList>
    </citation>
    <scope>NUCLEOTIDE SEQUENCE [LARGE SCALE GENOMIC DNA]</scope>
    <source>
        <strain evidence="2 3">NCCP-691</strain>
    </source>
</reference>
<feature type="region of interest" description="Disordered" evidence="1">
    <location>
        <begin position="1"/>
        <end position="91"/>
    </location>
</feature>
<sequence length="91" mass="10181">MSNLKRSPEEDERKEPKERSSQGDNSQSVTPKDVAPQDVTSRDVHARKTDSDDPEEREEAQLDDAVEQTFPASDPVAPPNQVTRVEVPKQP</sequence>
<comment type="caution">
    <text evidence="2">The sequence shown here is derived from an EMBL/GenBank/DDBJ whole genome shotgun (WGS) entry which is preliminary data.</text>
</comment>
<evidence type="ECO:0000256" key="1">
    <source>
        <dbReference type="SAM" id="MobiDB-lite"/>
    </source>
</evidence>
<gene>
    <name evidence="2" type="ORF">NCCP691_20650</name>
</gene>
<evidence type="ECO:0000313" key="3">
    <source>
        <dbReference type="Proteomes" id="UP000887222"/>
    </source>
</evidence>
<accession>A0ABQ4Q4C7</accession>
<proteinExistence type="predicted"/>
<feature type="compositionally biased region" description="Basic and acidic residues" evidence="1">
    <location>
        <begin position="40"/>
        <end position="51"/>
    </location>
</feature>
<dbReference type="Proteomes" id="UP000887222">
    <property type="component" value="Unassembled WGS sequence"/>
</dbReference>
<evidence type="ECO:0000313" key="2">
    <source>
        <dbReference type="EMBL" id="GIZ52051.1"/>
    </source>
</evidence>
<evidence type="ECO:0008006" key="4">
    <source>
        <dbReference type="Google" id="ProtNLM"/>
    </source>
</evidence>
<dbReference type="EMBL" id="BPMK01000008">
    <property type="protein sequence ID" value="GIZ52051.1"/>
    <property type="molecule type" value="Genomic_DNA"/>
</dbReference>
<organism evidence="2 3">
    <name type="scientific">Noviherbaspirillum aridicola</name>
    <dbReference type="NCBI Taxonomy" id="2849687"/>
    <lineage>
        <taxon>Bacteria</taxon>
        <taxon>Pseudomonadati</taxon>
        <taxon>Pseudomonadota</taxon>
        <taxon>Betaproteobacteria</taxon>
        <taxon>Burkholderiales</taxon>
        <taxon>Oxalobacteraceae</taxon>
        <taxon>Noviherbaspirillum</taxon>
    </lineage>
</organism>
<name>A0ABQ4Q4C7_9BURK</name>